<evidence type="ECO:0000256" key="9">
    <source>
        <dbReference type="SAM" id="MobiDB-lite"/>
    </source>
</evidence>
<organism evidence="12 13">
    <name type="scientific">Gonium pectorale</name>
    <name type="common">Green alga</name>
    <dbReference type="NCBI Taxonomy" id="33097"/>
    <lineage>
        <taxon>Eukaryota</taxon>
        <taxon>Viridiplantae</taxon>
        <taxon>Chlorophyta</taxon>
        <taxon>core chlorophytes</taxon>
        <taxon>Chlorophyceae</taxon>
        <taxon>CS clade</taxon>
        <taxon>Chlamydomonadales</taxon>
        <taxon>Volvocaceae</taxon>
        <taxon>Gonium</taxon>
    </lineage>
</organism>
<dbReference type="Pfam" id="PF00258">
    <property type="entry name" value="Flavodoxin_1"/>
    <property type="match status" value="1"/>
</dbReference>
<dbReference type="InterPro" id="IPR039261">
    <property type="entry name" value="FNR_nucleotide-bd"/>
</dbReference>
<dbReference type="Gene3D" id="2.40.30.10">
    <property type="entry name" value="Translation factors"/>
    <property type="match status" value="1"/>
</dbReference>
<keyword evidence="5" id="KW-0521">NADP</keyword>
<accession>A0A150GNW9</accession>
<dbReference type="InterPro" id="IPR036770">
    <property type="entry name" value="Ankyrin_rpt-contain_sf"/>
</dbReference>
<keyword evidence="4" id="KW-0274">FAD</keyword>
<dbReference type="PRINTS" id="PR00371">
    <property type="entry name" value="FPNCR"/>
</dbReference>
<sequence>MTGGRKPKTPASKLLRETTKGPRSTYGPGAPPSTANKFIAWLQKGIAAGGEAHEVFANKPFAVLGFGSSSYPRYCAAADSMQSLLLAAGGSPALPVAKADALSHEEVTVWAWVRELMANLRAKGLVGASAVDRAVDDVEGLRPATDRFREEATIMEVKELLGDNKGDMATKQVILDVSGLPGGGLSYLAGDELAVWGENSPEVVEAVAAALGLTGDRLDGMFLLQNAAAVEDETDSGLATAPFTLPNTYRTVLTRYAALCDRPSYEAVRAMASYAPEEIRLRQLSDSYDAYEDWTSSSNVRWADLWREFPVLAGRVPAEVFFQLVPVIKSRHYSISSSSAQHPGQLHLTVSRLAYTLPSGERRAGFCSAFLASRKPGDRVGVKVLPTPGFRMPLDPTAPVIMVAAGTGIAPFKSFWEERRMRAAISKKLAEAAAKAGARNSSVEQPLGPGLLVFGCRNSAEDYLYSETITDAAAAGALSHVLTAFSREPGAPKQYVQDVVGANGAMLGPLLRDKRCHVYVCGGSAMAQEVAVAFRKVLGGDEFTALVEDSRYHEITELLDKGALALDSVDHNGSTLLHVATRAGNLPLARTLLDRGCPLNVPDATGCTPLQVAKLTGQSELSGLLESHGGKLVSLLVSSFYPLHAAVMEGDLEGLKEAIAAGANLAATDYFGLTPLHVACCAVAGGDVIKALIDAGAPLGAPTRKGLLPLQLALSLQRTEAVAVLQAAGSPLHQKTIVTAGTDADSSAAWDPNSANQLGMSVEEMKQLQILGDKFSSTLASSWVKLVGFIQGVTRKAYDDAQQK</sequence>
<keyword evidence="8" id="KW-0040">ANK repeat</keyword>
<evidence type="ECO:0000256" key="7">
    <source>
        <dbReference type="ARBA" id="ARBA00023797"/>
    </source>
</evidence>
<dbReference type="SUPFAM" id="SSF52343">
    <property type="entry name" value="Ferredoxin reductase-like, C-terminal NADP-linked domain"/>
    <property type="match status" value="1"/>
</dbReference>
<evidence type="ECO:0000313" key="13">
    <source>
        <dbReference type="Proteomes" id="UP000075714"/>
    </source>
</evidence>
<comment type="cofactor">
    <cofactor evidence="2">
        <name>FAD</name>
        <dbReference type="ChEBI" id="CHEBI:57692"/>
    </cofactor>
</comment>
<evidence type="ECO:0000313" key="12">
    <source>
        <dbReference type="EMBL" id="KXZ51504.1"/>
    </source>
</evidence>
<dbReference type="Gene3D" id="1.20.990.10">
    <property type="entry name" value="NADPH-cytochrome p450 Reductase, Chain A, domain 3"/>
    <property type="match status" value="1"/>
</dbReference>
<gene>
    <name evidence="12" type="ORF">GPECTOR_12g467</name>
</gene>
<dbReference type="OrthoDB" id="1688044at2759"/>
<comment type="caution">
    <text evidence="12">The sequence shown here is derived from an EMBL/GenBank/DDBJ whole genome shotgun (WGS) entry which is preliminary data.</text>
</comment>
<dbReference type="SUPFAM" id="SSF52218">
    <property type="entry name" value="Flavoproteins"/>
    <property type="match status" value="1"/>
</dbReference>
<dbReference type="EC" id="1.6.2.4" evidence="7"/>
<dbReference type="InterPro" id="IPR003097">
    <property type="entry name" value="CysJ-like_FAD-binding"/>
</dbReference>
<dbReference type="SUPFAM" id="SSF48403">
    <property type="entry name" value="Ankyrin repeat"/>
    <property type="match status" value="1"/>
</dbReference>
<dbReference type="SUPFAM" id="SSF63380">
    <property type="entry name" value="Riboflavin synthase domain-like"/>
    <property type="match status" value="1"/>
</dbReference>
<dbReference type="InterPro" id="IPR023173">
    <property type="entry name" value="NADPH_Cyt_P450_Rdtase_alpha"/>
</dbReference>
<feature type="repeat" description="ANK" evidence="8">
    <location>
        <begin position="671"/>
        <end position="704"/>
    </location>
</feature>
<dbReference type="InterPro" id="IPR017938">
    <property type="entry name" value="Riboflavin_synthase-like_b-brl"/>
</dbReference>
<evidence type="ECO:0000256" key="3">
    <source>
        <dbReference type="ARBA" id="ARBA00022630"/>
    </source>
</evidence>
<dbReference type="PROSITE" id="PS50088">
    <property type="entry name" value="ANK_REPEAT"/>
    <property type="match status" value="3"/>
</dbReference>
<evidence type="ECO:0000256" key="2">
    <source>
        <dbReference type="ARBA" id="ARBA00001974"/>
    </source>
</evidence>
<evidence type="ECO:0000259" key="10">
    <source>
        <dbReference type="PROSITE" id="PS50902"/>
    </source>
</evidence>
<dbReference type="Gene3D" id="1.25.40.20">
    <property type="entry name" value="Ankyrin repeat-containing domain"/>
    <property type="match status" value="1"/>
</dbReference>
<keyword evidence="6" id="KW-0560">Oxidoreductase</keyword>
<feature type="domain" description="FAD-binding FR-type" evidence="11">
    <location>
        <begin position="147"/>
        <end position="393"/>
    </location>
</feature>
<dbReference type="GO" id="GO:0005829">
    <property type="term" value="C:cytosol"/>
    <property type="evidence" value="ECO:0007669"/>
    <property type="project" value="TreeGrafter"/>
</dbReference>
<dbReference type="PROSITE" id="PS51384">
    <property type="entry name" value="FAD_FR"/>
    <property type="match status" value="1"/>
</dbReference>
<feature type="repeat" description="ANK" evidence="8">
    <location>
        <begin position="572"/>
        <end position="604"/>
    </location>
</feature>
<feature type="repeat" description="ANK" evidence="8">
    <location>
        <begin position="638"/>
        <end position="670"/>
    </location>
</feature>
<dbReference type="Pfam" id="PF12796">
    <property type="entry name" value="Ank_2"/>
    <property type="match status" value="1"/>
</dbReference>
<dbReference type="InterPro" id="IPR002110">
    <property type="entry name" value="Ankyrin_rpt"/>
</dbReference>
<dbReference type="Pfam" id="PF00175">
    <property type="entry name" value="NAD_binding_1"/>
    <property type="match status" value="1"/>
</dbReference>
<dbReference type="PANTHER" id="PTHR19384:SF17">
    <property type="entry name" value="NADPH--CYTOCHROME P450 REDUCTASE"/>
    <property type="match status" value="1"/>
</dbReference>
<feature type="region of interest" description="Disordered" evidence="9">
    <location>
        <begin position="1"/>
        <end position="32"/>
    </location>
</feature>
<dbReference type="GO" id="GO:0050660">
    <property type="term" value="F:flavin adenine dinucleotide binding"/>
    <property type="evidence" value="ECO:0007669"/>
    <property type="project" value="TreeGrafter"/>
</dbReference>
<dbReference type="AlphaFoldDB" id="A0A150GNW9"/>
<evidence type="ECO:0000256" key="1">
    <source>
        <dbReference type="ARBA" id="ARBA00001917"/>
    </source>
</evidence>
<dbReference type="InterPro" id="IPR001433">
    <property type="entry name" value="OxRdtase_FAD/NAD-bd"/>
</dbReference>
<dbReference type="PROSITE" id="PS50902">
    <property type="entry name" value="FLAVODOXIN_LIKE"/>
    <property type="match status" value="1"/>
</dbReference>
<dbReference type="GO" id="GO:0010181">
    <property type="term" value="F:FMN binding"/>
    <property type="evidence" value="ECO:0007669"/>
    <property type="project" value="InterPro"/>
</dbReference>
<keyword evidence="13" id="KW-1185">Reference proteome</keyword>
<dbReference type="PROSITE" id="PS50297">
    <property type="entry name" value="ANK_REP_REGION"/>
    <property type="match status" value="1"/>
</dbReference>
<dbReference type="InterPro" id="IPR001709">
    <property type="entry name" value="Flavoprot_Pyr_Nucl_cyt_Rdtase"/>
</dbReference>
<comment type="cofactor">
    <cofactor evidence="1">
        <name>FMN</name>
        <dbReference type="ChEBI" id="CHEBI:58210"/>
    </cofactor>
</comment>
<dbReference type="PANTHER" id="PTHR19384">
    <property type="entry name" value="NITRIC OXIDE SYNTHASE-RELATED"/>
    <property type="match status" value="1"/>
</dbReference>
<dbReference type="Gene3D" id="3.40.50.360">
    <property type="match status" value="1"/>
</dbReference>
<dbReference type="InterPro" id="IPR029039">
    <property type="entry name" value="Flavoprotein-like_sf"/>
</dbReference>
<dbReference type="Gene3D" id="3.40.50.80">
    <property type="entry name" value="Nucleotide-binding domain of ferredoxin-NADP reductase (FNR) module"/>
    <property type="match status" value="1"/>
</dbReference>
<dbReference type="GO" id="GO:0003958">
    <property type="term" value="F:NADPH-hemoprotein reductase activity"/>
    <property type="evidence" value="ECO:0007669"/>
    <property type="project" value="UniProtKB-EC"/>
</dbReference>
<evidence type="ECO:0000259" key="11">
    <source>
        <dbReference type="PROSITE" id="PS51384"/>
    </source>
</evidence>
<name>A0A150GNW9_GONPE</name>
<proteinExistence type="predicted"/>
<dbReference type="Proteomes" id="UP000075714">
    <property type="component" value="Unassembled WGS sequence"/>
</dbReference>
<dbReference type="InterPro" id="IPR017927">
    <property type="entry name" value="FAD-bd_FR_type"/>
</dbReference>
<reference evidence="13" key="1">
    <citation type="journal article" date="2016" name="Nat. Commun.">
        <title>The Gonium pectorale genome demonstrates co-option of cell cycle regulation during the evolution of multicellularity.</title>
        <authorList>
            <person name="Hanschen E.R."/>
            <person name="Marriage T.N."/>
            <person name="Ferris P.J."/>
            <person name="Hamaji T."/>
            <person name="Toyoda A."/>
            <person name="Fujiyama A."/>
            <person name="Neme R."/>
            <person name="Noguchi H."/>
            <person name="Minakuchi Y."/>
            <person name="Suzuki M."/>
            <person name="Kawai-Toyooka H."/>
            <person name="Smith D.R."/>
            <person name="Sparks H."/>
            <person name="Anderson J."/>
            <person name="Bakaric R."/>
            <person name="Luria V."/>
            <person name="Karger A."/>
            <person name="Kirschner M.W."/>
            <person name="Durand P.M."/>
            <person name="Michod R.E."/>
            <person name="Nozaki H."/>
            <person name="Olson B.J."/>
        </authorList>
    </citation>
    <scope>NUCLEOTIDE SEQUENCE [LARGE SCALE GENOMIC DNA]</scope>
    <source>
        <strain evidence="13">NIES-2863</strain>
    </source>
</reference>
<evidence type="ECO:0000256" key="4">
    <source>
        <dbReference type="ARBA" id="ARBA00022827"/>
    </source>
</evidence>
<evidence type="ECO:0000256" key="6">
    <source>
        <dbReference type="ARBA" id="ARBA00023002"/>
    </source>
</evidence>
<evidence type="ECO:0000256" key="8">
    <source>
        <dbReference type="PROSITE-ProRule" id="PRU00023"/>
    </source>
</evidence>
<feature type="domain" description="Flavodoxin-like" evidence="10">
    <location>
        <begin position="1"/>
        <end position="117"/>
    </location>
</feature>
<dbReference type="Pfam" id="PF13857">
    <property type="entry name" value="Ank_5"/>
    <property type="match status" value="1"/>
</dbReference>
<dbReference type="InterPro" id="IPR008254">
    <property type="entry name" value="Flavodoxin/NO_synth"/>
</dbReference>
<dbReference type="Pfam" id="PF00667">
    <property type="entry name" value="FAD_binding_1"/>
    <property type="match status" value="1"/>
</dbReference>
<keyword evidence="3" id="KW-0285">Flavoprotein</keyword>
<protein>
    <recommendedName>
        <fullName evidence="7">NADPH--hemoprotein reductase</fullName>
        <ecNumber evidence="7">1.6.2.4</ecNumber>
    </recommendedName>
</protein>
<dbReference type="STRING" id="33097.A0A150GNW9"/>
<dbReference type="SMART" id="SM00248">
    <property type="entry name" value="ANK"/>
    <property type="match status" value="5"/>
</dbReference>
<evidence type="ECO:0000256" key="5">
    <source>
        <dbReference type="ARBA" id="ARBA00022857"/>
    </source>
</evidence>
<dbReference type="EMBL" id="LSYV01000013">
    <property type="protein sequence ID" value="KXZ51504.1"/>
    <property type="molecule type" value="Genomic_DNA"/>
</dbReference>